<keyword evidence="1 3" id="KW-0808">Transferase</keyword>
<name>A0A0G1CP73_9BACT</name>
<accession>A0A0G1CP73</accession>
<dbReference type="GO" id="GO:0016757">
    <property type="term" value="F:glycosyltransferase activity"/>
    <property type="evidence" value="ECO:0007669"/>
    <property type="project" value="InterPro"/>
</dbReference>
<dbReference type="CDD" id="cd03809">
    <property type="entry name" value="GT4_MtfB-like"/>
    <property type="match status" value="1"/>
</dbReference>
<dbReference type="PANTHER" id="PTHR46401:SF2">
    <property type="entry name" value="GLYCOSYLTRANSFERASE WBBK-RELATED"/>
    <property type="match status" value="1"/>
</dbReference>
<dbReference type="GO" id="GO:0009103">
    <property type="term" value="P:lipopolysaccharide biosynthetic process"/>
    <property type="evidence" value="ECO:0007669"/>
    <property type="project" value="TreeGrafter"/>
</dbReference>
<dbReference type="Proteomes" id="UP000034050">
    <property type="component" value="Unassembled WGS sequence"/>
</dbReference>
<dbReference type="Pfam" id="PF00534">
    <property type="entry name" value="Glycos_transf_1"/>
    <property type="match status" value="1"/>
</dbReference>
<evidence type="ECO:0000259" key="2">
    <source>
        <dbReference type="Pfam" id="PF00534"/>
    </source>
</evidence>
<feature type="domain" description="Glycosyl transferase family 1" evidence="2">
    <location>
        <begin position="192"/>
        <end position="347"/>
    </location>
</feature>
<evidence type="ECO:0000313" key="3">
    <source>
        <dbReference type="EMBL" id="KKS87555.1"/>
    </source>
</evidence>
<dbReference type="InterPro" id="IPR001296">
    <property type="entry name" value="Glyco_trans_1"/>
</dbReference>
<proteinExistence type="predicted"/>
<reference evidence="3 4" key="1">
    <citation type="journal article" date="2015" name="Nature">
        <title>rRNA introns, odd ribosomes, and small enigmatic genomes across a large radiation of phyla.</title>
        <authorList>
            <person name="Brown C.T."/>
            <person name="Hug L.A."/>
            <person name="Thomas B.C."/>
            <person name="Sharon I."/>
            <person name="Castelle C.J."/>
            <person name="Singh A."/>
            <person name="Wilkins M.J."/>
            <person name="Williams K.H."/>
            <person name="Banfield J.F."/>
        </authorList>
    </citation>
    <scope>NUCLEOTIDE SEQUENCE [LARGE SCALE GENOMIC DNA]</scope>
</reference>
<dbReference type="STRING" id="1618446.UV61_C0002G0276"/>
<dbReference type="AlphaFoldDB" id="A0A0G1CP73"/>
<organism evidence="3 4">
    <name type="scientific">Candidatus Gottesmanbacteria bacterium GW2011_GWB1_43_11</name>
    <dbReference type="NCBI Taxonomy" id="1618446"/>
    <lineage>
        <taxon>Bacteria</taxon>
        <taxon>Candidatus Gottesmaniibacteriota</taxon>
    </lineage>
</organism>
<evidence type="ECO:0000256" key="1">
    <source>
        <dbReference type="ARBA" id="ARBA00022679"/>
    </source>
</evidence>
<dbReference type="EMBL" id="LCFD01000002">
    <property type="protein sequence ID" value="KKS87555.1"/>
    <property type="molecule type" value="Genomic_DNA"/>
</dbReference>
<dbReference type="SUPFAM" id="SSF53756">
    <property type="entry name" value="UDP-Glycosyltransferase/glycogen phosphorylase"/>
    <property type="match status" value="1"/>
</dbReference>
<evidence type="ECO:0000313" key="4">
    <source>
        <dbReference type="Proteomes" id="UP000034050"/>
    </source>
</evidence>
<gene>
    <name evidence="3" type="ORF">UV61_C0002G0276</name>
</gene>
<dbReference type="Gene3D" id="3.40.50.2000">
    <property type="entry name" value="Glycogen Phosphorylase B"/>
    <property type="match status" value="2"/>
</dbReference>
<dbReference type="PANTHER" id="PTHR46401">
    <property type="entry name" value="GLYCOSYLTRANSFERASE WBBK-RELATED"/>
    <property type="match status" value="1"/>
</dbReference>
<sequence>MKTPNIKAGRKRRPTLTLAVDSGALSPRDQREKGGVATVTLNLLTELARLDKHNRYLLYSYSSLDKTLLSKFAGRAINRVLPRIGFNKLWLKLFLKWDRPQVYLALAQAAPETQVPILGFVYDLAFYQYHDYPNLHKLVANTEKLVKNAQHLITISEVSKVDLERKFHLKTKQVSLFYPGVAADFSPQGTKFIDAHPYFLYVGALKRTKNIPQIITGFYQFVTKHGRNYYLILVGSDKDLDPEIQIKLDKYQLRDLVKIKGYVPSKDLPKYYRGAIALVSPSLVEGFGLPVAEAMACGTPVIVSHHPALVEVVDKAGLKVDEKNAAEIGLALSRLATNDTFRQKLVKLGLRQARKYSWHRFAKGVLNDVYKYCVPKNV</sequence>
<protein>
    <submittedName>
        <fullName evidence="3">Glycosyl transferase group 1</fullName>
    </submittedName>
</protein>
<comment type="caution">
    <text evidence="3">The sequence shown here is derived from an EMBL/GenBank/DDBJ whole genome shotgun (WGS) entry which is preliminary data.</text>
</comment>